<dbReference type="Gene3D" id="1.25.40.540">
    <property type="entry name" value="TAP42-like family"/>
    <property type="match status" value="1"/>
</dbReference>
<dbReference type="Pfam" id="PF04177">
    <property type="entry name" value="TAP42"/>
    <property type="match status" value="1"/>
</dbReference>
<protein>
    <submittedName>
        <fullName evidence="1">Uncharacterized protein</fullName>
    </submittedName>
</protein>
<reference evidence="1" key="1">
    <citation type="journal article" date="2020" name="bioRxiv">
        <title>Whole genome comparisons of ergot fungi reveals the divergence and evolution of species within the genus Claviceps are the result of varying mechanisms driving genome evolution and host range expansion.</title>
        <authorList>
            <person name="Wyka S.A."/>
            <person name="Mondo S.J."/>
            <person name="Liu M."/>
            <person name="Dettman J."/>
            <person name="Nalam V."/>
            <person name="Broders K.D."/>
        </authorList>
    </citation>
    <scope>NUCLEOTIDE SEQUENCE</scope>
    <source>
        <strain evidence="1">CCC 489</strain>
    </source>
</reference>
<sequence length="101" mass="10583">MASSDERPSLEAAFAEAETKRQAIESLPATSPSYGADLAALLSQYASLVEQVDSLALFSPNESIDDAATSSLPFLALHHTVAELVQRTPALAPAGSAGRRR</sequence>
<keyword evidence="2" id="KW-1185">Reference proteome</keyword>
<comment type="caution">
    <text evidence="1">The sequence shown here is derived from an EMBL/GenBank/DDBJ whole genome shotgun (WGS) entry which is preliminary data.</text>
</comment>
<dbReference type="Proteomes" id="UP000811619">
    <property type="component" value="Unassembled WGS sequence"/>
</dbReference>
<dbReference type="AlphaFoldDB" id="A0A8K0J2D8"/>
<feature type="non-terminal residue" evidence="1">
    <location>
        <position position="101"/>
    </location>
</feature>
<gene>
    <name evidence="1" type="ORF">E4U42_007899</name>
</gene>
<proteinExistence type="predicted"/>
<evidence type="ECO:0000313" key="2">
    <source>
        <dbReference type="Proteomes" id="UP000811619"/>
    </source>
</evidence>
<organism evidence="1 2">
    <name type="scientific">Claviceps africana</name>
    <dbReference type="NCBI Taxonomy" id="83212"/>
    <lineage>
        <taxon>Eukaryota</taxon>
        <taxon>Fungi</taxon>
        <taxon>Dikarya</taxon>
        <taxon>Ascomycota</taxon>
        <taxon>Pezizomycotina</taxon>
        <taxon>Sordariomycetes</taxon>
        <taxon>Hypocreomycetidae</taxon>
        <taxon>Hypocreales</taxon>
        <taxon>Clavicipitaceae</taxon>
        <taxon>Claviceps</taxon>
    </lineage>
</organism>
<dbReference type="GO" id="GO:0009966">
    <property type="term" value="P:regulation of signal transduction"/>
    <property type="evidence" value="ECO:0007669"/>
    <property type="project" value="InterPro"/>
</dbReference>
<dbReference type="EMBL" id="SRPY01000944">
    <property type="protein sequence ID" value="KAG5915844.1"/>
    <property type="molecule type" value="Genomic_DNA"/>
</dbReference>
<accession>A0A8K0J2D8</accession>
<name>A0A8K0J2D8_9HYPO</name>
<evidence type="ECO:0000313" key="1">
    <source>
        <dbReference type="EMBL" id="KAG5915844.1"/>
    </source>
</evidence>
<dbReference type="InterPro" id="IPR007304">
    <property type="entry name" value="TAP46-like"/>
</dbReference>
<dbReference type="OrthoDB" id="10261753at2759"/>
<dbReference type="InterPro" id="IPR038511">
    <property type="entry name" value="TAP42/TAP46-like_sf"/>
</dbReference>